<name>L9Y216_9EURY</name>
<reference evidence="4 5" key="1">
    <citation type="journal article" date="2014" name="PLoS Genet.">
        <title>Phylogenetically driven sequencing of extremely halophilic archaea reveals strategies for static and dynamic osmo-response.</title>
        <authorList>
            <person name="Becker E.A."/>
            <person name="Seitzer P.M."/>
            <person name="Tritt A."/>
            <person name="Larsen D."/>
            <person name="Krusor M."/>
            <person name="Yao A.I."/>
            <person name="Wu D."/>
            <person name="Madern D."/>
            <person name="Eisen J.A."/>
            <person name="Darling A.E."/>
            <person name="Facciotti M.T."/>
        </authorList>
    </citation>
    <scope>NUCLEOTIDE SEQUENCE [LARGE SCALE GENOMIC DNA]</scope>
    <source>
        <strain evidence="4 5">JCM 10478</strain>
    </source>
</reference>
<dbReference type="InterPro" id="IPR029068">
    <property type="entry name" value="Glyas_Bleomycin-R_OHBP_Dase"/>
</dbReference>
<dbReference type="GO" id="GO:0051213">
    <property type="term" value="F:dioxygenase activity"/>
    <property type="evidence" value="ECO:0007669"/>
    <property type="project" value="UniProtKB-KW"/>
</dbReference>
<evidence type="ECO:0000256" key="1">
    <source>
        <dbReference type="ARBA" id="ARBA00022723"/>
    </source>
</evidence>
<evidence type="ECO:0000256" key="2">
    <source>
        <dbReference type="SAM" id="MobiDB-lite"/>
    </source>
</evidence>
<dbReference type="PROSITE" id="PS00934">
    <property type="entry name" value="GLYOXALASE_I_1"/>
    <property type="match status" value="1"/>
</dbReference>
<dbReference type="Pfam" id="PF00903">
    <property type="entry name" value="Glyoxalase"/>
    <property type="match status" value="1"/>
</dbReference>
<dbReference type="PROSITE" id="PS51819">
    <property type="entry name" value="VOC"/>
    <property type="match status" value="1"/>
</dbReference>
<dbReference type="CDD" id="cd06587">
    <property type="entry name" value="VOC"/>
    <property type="match status" value="1"/>
</dbReference>
<dbReference type="InterPro" id="IPR018146">
    <property type="entry name" value="Glyoxalase_1_CS"/>
</dbReference>
<accession>L9Y216</accession>
<dbReference type="SUPFAM" id="SSF54593">
    <property type="entry name" value="Glyoxalase/Bleomycin resistance protein/Dihydroxybiphenyl dioxygenase"/>
    <property type="match status" value="1"/>
</dbReference>
<dbReference type="GO" id="GO:0046491">
    <property type="term" value="P:L-methylmalonyl-CoA metabolic process"/>
    <property type="evidence" value="ECO:0007669"/>
    <property type="project" value="TreeGrafter"/>
</dbReference>
<keyword evidence="5" id="KW-1185">Reference proteome</keyword>
<evidence type="ECO:0000259" key="3">
    <source>
        <dbReference type="PROSITE" id="PS51819"/>
    </source>
</evidence>
<dbReference type="STRING" id="1227496.C489_08650"/>
<dbReference type="InterPro" id="IPR037523">
    <property type="entry name" value="VOC_core"/>
</dbReference>
<organism evidence="4 5">
    <name type="scientific">Natrinema versiforme JCM 10478</name>
    <dbReference type="NCBI Taxonomy" id="1227496"/>
    <lineage>
        <taxon>Archaea</taxon>
        <taxon>Methanobacteriati</taxon>
        <taxon>Methanobacteriota</taxon>
        <taxon>Stenosarchaea group</taxon>
        <taxon>Halobacteria</taxon>
        <taxon>Halobacteriales</taxon>
        <taxon>Natrialbaceae</taxon>
        <taxon>Natrinema</taxon>
    </lineage>
</organism>
<dbReference type="GO" id="GO:0004493">
    <property type="term" value="F:methylmalonyl-CoA epimerase activity"/>
    <property type="evidence" value="ECO:0007669"/>
    <property type="project" value="TreeGrafter"/>
</dbReference>
<evidence type="ECO:0000313" key="5">
    <source>
        <dbReference type="Proteomes" id="UP000011632"/>
    </source>
</evidence>
<feature type="domain" description="VOC" evidence="3">
    <location>
        <begin position="2"/>
        <end position="122"/>
    </location>
</feature>
<gene>
    <name evidence="4" type="ORF">C489_08650</name>
</gene>
<dbReference type="GO" id="GO:0046872">
    <property type="term" value="F:metal ion binding"/>
    <property type="evidence" value="ECO:0007669"/>
    <property type="project" value="UniProtKB-KW"/>
</dbReference>
<dbReference type="Proteomes" id="UP000011632">
    <property type="component" value="Unassembled WGS sequence"/>
</dbReference>
<dbReference type="Gene3D" id="3.10.180.10">
    <property type="entry name" value="2,3-Dihydroxybiphenyl 1,2-Dioxygenase, domain 1"/>
    <property type="match status" value="1"/>
</dbReference>
<feature type="compositionally biased region" description="Basic and acidic residues" evidence="2">
    <location>
        <begin position="80"/>
        <end position="90"/>
    </location>
</feature>
<dbReference type="PANTHER" id="PTHR43048">
    <property type="entry name" value="METHYLMALONYL-COA EPIMERASE"/>
    <property type="match status" value="1"/>
</dbReference>
<dbReference type="AlphaFoldDB" id="L9Y216"/>
<evidence type="ECO:0000313" key="4">
    <source>
        <dbReference type="EMBL" id="ELY68060.1"/>
    </source>
</evidence>
<feature type="region of interest" description="Disordered" evidence="2">
    <location>
        <begin position="78"/>
        <end position="99"/>
    </location>
</feature>
<dbReference type="InterPro" id="IPR004360">
    <property type="entry name" value="Glyas_Fos-R_dOase_dom"/>
</dbReference>
<dbReference type="InterPro" id="IPR051785">
    <property type="entry name" value="MMCE/EMCE_epimerase"/>
</dbReference>
<dbReference type="PANTHER" id="PTHR43048:SF3">
    <property type="entry name" value="METHYLMALONYL-COA EPIMERASE, MITOCHONDRIAL"/>
    <property type="match status" value="1"/>
</dbReference>
<dbReference type="OrthoDB" id="358887at2157"/>
<dbReference type="EMBL" id="AOID01000026">
    <property type="protein sequence ID" value="ELY68060.1"/>
    <property type="molecule type" value="Genomic_DNA"/>
</dbReference>
<comment type="caution">
    <text evidence="4">The sequence shown here is derived from an EMBL/GenBank/DDBJ whole genome shotgun (WGS) entry which is preliminary data.</text>
</comment>
<protein>
    <submittedName>
        <fullName evidence="4">Glyoxalase/bleomycin resistance protein/dioxygenase</fullName>
    </submittedName>
</protein>
<dbReference type="PATRIC" id="fig|1227496.3.peg.1750"/>
<keyword evidence="4" id="KW-0223">Dioxygenase</keyword>
<keyword evidence="1" id="KW-0479">Metal-binding</keyword>
<keyword evidence="4" id="KW-0560">Oxidoreductase</keyword>
<dbReference type="GO" id="GO:0004462">
    <property type="term" value="F:lactoylglutathione lyase activity"/>
    <property type="evidence" value="ECO:0007669"/>
    <property type="project" value="InterPro"/>
</dbReference>
<dbReference type="RefSeq" id="WP_006430797.1">
    <property type="nucleotide sequence ID" value="NZ_AOID01000026.1"/>
</dbReference>
<sequence>MDIIHTALWVSDIDRTREFYIDGLGLEENWSFTGDDGVENVYIGGEHGEFQFKYDPDGETDIDSGSMAHVAVGVDSTDETVERLVEREDPPVETEPTTMDEIGVRVAFVEDPNGYVVELVEELE</sequence>
<proteinExistence type="predicted"/>